<evidence type="ECO:0000313" key="2">
    <source>
        <dbReference type="Proteomes" id="UP001296706"/>
    </source>
</evidence>
<dbReference type="RefSeq" id="WP_169396890.1">
    <property type="nucleotide sequence ID" value="NZ_BAAAJH010000034.1"/>
</dbReference>
<proteinExistence type="predicted"/>
<organism evidence="1 2">
    <name type="scientific">Pseudonocardia xinjiangensis</name>
    <dbReference type="NCBI Taxonomy" id="75289"/>
    <lineage>
        <taxon>Bacteria</taxon>
        <taxon>Bacillati</taxon>
        <taxon>Actinomycetota</taxon>
        <taxon>Actinomycetes</taxon>
        <taxon>Pseudonocardiales</taxon>
        <taxon>Pseudonocardiaceae</taxon>
        <taxon>Pseudonocardia</taxon>
    </lineage>
</organism>
<comment type="caution">
    <text evidence="1">The sequence shown here is derived from an EMBL/GenBank/DDBJ whole genome shotgun (WGS) entry which is preliminary data.</text>
</comment>
<gene>
    <name evidence="1" type="ORF">HF577_17245</name>
</gene>
<evidence type="ECO:0000313" key="1">
    <source>
        <dbReference type="EMBL" id="NMH78824.1"/>
    </source>
</evidence>
<reference evidence="1 2" key="1">
    <citation type="submission" date="2020-04" db="EMBL/GenBank/DDBJ databases">
        <authorList>
            <person name="Klaysubun C."/>
            <person name="Duangmal K."/>
            <person name="Lipun K."/>
        </authorList>
    </citation>
    <scope>NUCLEOTIDE SEQUENCE [LARGE SCALE GENOMIC DNA]</scope>
    <source>
        <strain evidence="1 2">JCM 11839</strain>
    </source>
</reference>
<evidence type="ECO:0008006" key="3">
    <source>
        <dbReference type="Google" id="ProtNLM"/>
    </source>
</evidence>
<sequence>MPTCRHCGAVRDDADASALTWVHERDPGGQVRWLCPSCARRHLRDIEARLRDPWQ</sequence>
<name>A0ABX1RGR8_9PSEU</name>
<accession>A0ABX1RGR8</accession>
<keyword evidence="2" id="KW-1185">Reference proteome</keyword>
<dbReference type="EMBL" id="JAAXKY010000052">
    <property type="protein sequence ID" value="NMH78824.1"/>
    <property type="molecule type" value="Genomic_DNA"/>
</dbReference>
<protein>
    <recommendedName>
        <fullName evidence="3">Small CPxCG-related zinc finger protein</fullName>
    </recommendedName>
</protein>
<dbReference type="Proteomes" id="UP001296706">
    <property type="component" value="Unassembled WGS sequence"/>
</dbReference>